<dbReference type="STRING" id="572478.Vdis_2170"/>
<feature type="transmembrane region" description="Helical" evidence="1">
    <location>
        <begin position="137"/>
        <end position="158"/>
    </location>
</feature>
<dbReference type="Proteomes" id="UP000006681">
    <property type="component" value="Chromosome"/>
</dbReference>
<protein>
    <submittedName>
        <fullName evidence="3">TQO small subunit DoxD</fullName>
    </submittedName>
</protein>
<evidence type="ECO:0000256" key="1">
    <source>
        <dbReference type="SAM" id="Phobius"/>
    </source>
</evidence>
<name>E1QPX9_VULDI</name>
<feature type="transmembrane region" description="Helical" evidence="1">
    <location>
        <begin position="83"/>
        <end position="106"/>
    </location>
</feature>
<dbReference type="eggNOG" id="arCOG02862">
    <property type="taxonomic scope" value="Archaea"/>
</dbReference>
<reference evidence="3 4" key="1">
    <citation type="journal article" date="2010" name="Stand. Genomic Sci.">
        <title>Complete genome sequence of Vulcanisaeta distributa type strain (IC-017).</title>
        <authorList>
            <person name="Mavromatis K."/>
            <person name="Sikorski J."/>
            <person name="Pabst E."/>
            <person name="Teshima H."/>
            <person name="Lapidus A."/>
            <person name="Lucas S."/>
            <person name="Nolan M."/>
            <person name="Glavina Del Rio T."/>
            <person name="Cheng J.F."/>
            <person name="Bruce D."/>
            <person name="Goodwin L."/>
            <person name="Pitluck S."/>
            <person name="Liolios K."/>
            <person name="Ivanova N."/>
            <person name="Mikhailova N."/>
            <person name="Pati A."/>
            <person name="Chen A."/>
            <person name="Palaniappan K."/>
            <person name="Land M."/>
            <person name="Hauser L."/>
            <person name="Chang Y.J."/>
            <person name="Jeffries C.D."/>
            <person name="Rohde M."/>
            <person name="Spring S."/>
            <person name="Goker M."/>
            <person name="Wirth R."/>
            <person name="Woyke T."/>
            <person name="Bristow J."/>
            <person name="Eisen J.A."/>
            <person name="Markowitz V."/>
            <person name="Hugenholtz P."/>
            <person name="Klenk H.P."/>
            <person name="Kyrpides N.C."/>
        </authorList>
    </citation>
    <scope>NUCLEOTIDE SEQUENCE [LARGE SCALE GENOMIC DNA]</scope>
    <source>
        <strain evidence="4">DSM 14429 / JCM 11212 / NBRC 100878 / IC-017</strain>
    </source>
</reference>
<dbReference type="KEGG" id="vdi:Vdis_2170"/>
<dbReference type="EMBL" id="CP002100">
    <property type="protein sequence ID" value="ADN51539.1"/>
    <property type="molecule type" value="Genomic_DNA"/>
</dbReference>
<sequence length="182" mass="20606">MTEIVKYMEKTVEVSSVERFLPILRVTLGWMYFSAFLRRTVNVPAKLNPSSTAYVGGKLITFLPHAWQPVVGQLEWVLLHPHLLYIFLLFFTAVEGIFGLLMILGFMTRLSGLVITILAWSIGAAGGWLGPTCVDEWQIAAVEGAAAFMFVFTGSRWLSIDQYLAKKYPRGLRIWSVYVPLW</sequence>
<reference evidence="4" key="2">
    <citation type="journal article" date="2010" name="Stand. Genomic Sci.">
        <title>Complete genome sequence of Vulcanisaeta distributa type strain (IC-017T).</title>
        <authorList>
            <person name="Mavromatis K."/>
            <person name="Sikorski J."/>
            <person name="Pabst E."/>
            <person name="Teshima H."/>
            <person name="Lapidus A."/>
            <person name="Lucas S."/>
            <person name="Nolan M."/>
            <person name="Glavina Del Rio T."/>
            <person name="Cheng J."/>
            <person name="Bruce D."/>
            <person name="Goodwin L."/>
            <person name="Pitluck S."/>
            <person name="Liolios K."/>
            <person name="Ivanova N."/>
            <person name="Mikhailova N."/>
            <person name="Pati A."/>
            <person name="Chen A."/>
            <person name="Palaniappan K."/>
            <person name="Land M."/>
            <person name="Hauser L."/>
            <person name="Chang Y."/>
            <person name="Jeffries C."/>
            <person name="Rohde M."/>
            <person name="Spring S."/>
            <person name="Goker M."/>
            <person name="Wirth R."/>
            <person name="Woyke T."/>
            <person name="Bristow J."/>
            <person name="Eisen J."/>
            <person name="Markowitz V."/>
            <person name="Hugenholtz P."/>
            <person name="Klenk H."/>
            <person name="Kyrpides N."/>
        </authorList>
    </citation>
    <scope>NUCLEOTIDE SEQUENCE [LARGE SCALE GENOMIC DNA]</scope>
    <source>
        <strain evidence="4">DSM 14429 / JCM 11212 / NBRC 100878 / IC-017</strain>
    </source>
</reference>
<accession>E1QPX9</accession>
<dbReference type="AlphaFoldDB" id="E1QPX9"/>
<gene>
    <name evidence="3" type="ordered locus">Vdis_2170</name>
</gene>
<keyword evidence="4" id="KW-1185">Reference proteome</keyword>
<evidence type="ECO:0000313" key="4">
    <source>
        <dbReference type="Proteomes" id="UP000006681"/>
    </source>
</evidence>
<evidence type="ECO:0000259" key="2">
    <source>
        <dbReference type="Pfam" id="PF04173"/>
    </source>
</evidence>
<feature type="domain" description="TQO small subunit DoxD" evidence="2">
    <location>
        <begin position="20"/>
        <end position="170"/>
    </location>
</feature>
<feature type="transmembrane region" description="Helical" evidence="1">
    <location>
        <begin position="20"/>
        <end position="37"/>
    </location>
</feature>
<keyword evidence="1" id="KW-0472">Membrane</keyword>
<evidence type="ECO:0000313" key="3">
    <source>
        <dbReference type="EMBL" id="ADN51539.1"/>
    </source>
</evidence>
<organism evidence="3 4">
    <name type="scientific">Vulcanisaeta distributa (strain DSM 14429 / JCM 11212 / NBRC 100878 / IC-017)</name>
    <dbReference type="NCBI Taxonomy" id="572478"/>
    <lineage>
        <taxon>Archaea</taxon>
        <taxon>Thermoproteota</taxon>
        <taxon>Thermoprotei</taxon>
        <taxon>Thermoproteales</taxon>
        <taxon>Thermoproteaceae</taxon>
        <taxon>Vulcanisaeta</taxon>
    </lineage>
</organism>
<dbReference type="Pfam" id="PF04173">
    <property type="entry name" value="DoxD"/>
    <property type="match status" value="1"/>
</dbReference>
<keyword evidence="1" id="KW-0812">Transmembrane</keyword>
<feature type="transmembrane region" description="Helical" evidence="1">
    <location>
        <begin position="113"/>
        <end position="131"/>
    </location>
</feature>
<dbReference type="HOGENOM" id="CLU_1544122_0_0_2"/>
<dbReference type="InterPro" id="IPR007301">
    <property type="entry name" value="DoxD"/>
</dbReference>
<proteinExistence type="predicted"/>
<keyword evidence="1" id="KW-1133">Transmembrane helix</keyword>